<evidence type="ECO:0000256" key="3">
    <source>
        <dbReference type="ARBA" id="ARBA00023002"/>
    </source>
</evidence>
<dbReference type="Gene3D" id="3.90.180.10">
    <property type="entry name" value="Medium-chain alcohol dehydrogenases, catalytic domain"/>
    <property type="match status" value="1"/>
</dbReference>
<sequence length="266" mass="28440">MATNYKFEGWLGLDKSSSEGNMEWGKFEPKFWEESGVDIKVTHSGICSSETPYPICVGHDIVGRAVRVGSKAEGNIKVGDRVGPCSDGLEAYCTKGAVHTFGGFHYDGGKSMGGHATYHRAPSHFVFKVPGSLNSGGISIYSPLRFHGSPGKRVSVIGVGGLGHFAILFAKAMGADKVGISRSRTDEYIAAGEDSGWAENHLRSLDIVICTVSSNKAPFREYLGLLGLDGVFIQMGLPDFEAAQCIPTTFCGYSPSSIREMGRLSS</sequence>
<dbReference type="SUPFAM" id="SSF51735">
    <property type="entry name" value="NAD(P)-binding Rossmann-fold domains"/>
    <property type="match status" value="1"/>
</dbReference>
<feature type="domain" description="Alcohol dehydrogenase-like N-terminal" evidence="4">
    <location>
        <begin position="37"/>
        <end position="130"/>
    </location>
</feature>
<name>A0A2T2P313_CORCC</name>
<dbReference type="OrthoDB" id="1879366at2759"/>
<dbReference type="Proteomes" id="UP000240883">
    <property type="component" value="Unassembled WGS sequence"/>
</dbReference>
<evidence type="ECO:0000259" key="4">
    <source>
        <dbReference type="Pfam" id="PF08240"/>
    </source>
</evidence>
<proteinExistence type="predicted"/>
<gene>
    <name evidence="5" type="ORF">BS50DRAFT_597506</name>
</gene>
<dbReference type="GO" id="GO:0046872">
    <property type="term" value="F:metal ion binding"/>
    <property type="evidence" value="ECO:0007669"/>
    <property type="project" value="UniProtKB-KW"/>
</dbReference>
<dbReference type="InterPro" id="IPR047109">
    <property type="entry name" value="CAD-like"/>
</dbReference>
<dbReference type="Gene3D" id="3.40.50.720">
    <property type="entry name" value="NAD(P)-binding Rossmann-like Domain"/>
    <property type="match status" value="1"/>
</dbReference>
<protein>
    <submittedName>
        <fullName evidence="5">GroES-like protein</fullName>
    </submittedName>
</protein>
<dbReference type="PANTHER" id="PTHR42683">
    <property type="entry name" value="ALDEHYDE REDUCTASE"/>
    <property type="match status" value="1"/>
</dbReference>
<evidence type="ECO:0000256" key="1">
    <source>
        <dbReference type="ARBA" id="ARBA00022723"/>
    </source>
</evidence>
<reference evidence="5 6" key="1">
    <citation type="journal article" date="2018" name="Front. Microbiol.">
        <title>Genome-Wide Analysis of Corynespora cassiicola Leaf Fall Disease Putative Effectors.</title>
        <authorList>
            <person name="Lopez D."/>
            <person name="Ribeiro S."/>
            <person name="Label P."/>
            <person name="Fumanal B."/>
            <person name="Venisse J.S."/>
            <person name="Kohler A."/>
            <person name="de Oliveira R.R."/>
            <person name="Labutti K."/>
            <person name="Lipzen A."/>
            <person name="Lail K."/>
            <person name="Bauer D."/>
            <person name="Ohm R.A."/>
            <person name="Barry K.W."/>
            <person name="Spatafora J."/>
            <person name="Grigoriev I.V."/>
            <person name="Martin F.M."/>
            <person name="Pujade-Renaud V."/>
        </authorList>
    </citation>
    <scope>NUCLEOTIDE SEQUENCE [LARGE SCALE GENOMIC DNA]</scope>
    <source>
        <strain evidence="5 6">Philippines</strain>
    </source>
</reference>
<accession>A0A2T2P313</accession>
<organism evidence="5 6">
    <name type="scientific">Corynespora cassiicola Philippines</name>
    <dbReference type="NCBI Taxonomy" id="1448308"/>
    <lineage>
        <taxon>Eukaryota</taxon>
        <taxon>Fungi</taxon>
        <taxon>Dikarya</taxon>
        <taxon>Ascomycota</taxon>
        <taxon>Pezizomycotina</taxon>
        <taxon>Dothideomycetes</taxon>
        <taxon>Pleosporomycetidae</taxon>
        <taxon>Pleosporales</taxon>
        <taxon>Corynesporascaceae</taxon>
        <taxon>Corynespora</taxon>
    </lineage>
</organism>
<dbReference type="InterPro" id="IPR011032">
    <property type="entry name" value="GroES-like_sf"/>
</dbReference>
<dbReference type="Pfam" id="PF08240">
    <property type="entry name" value="ADH_N"/>
    <property type="match status" value="1"/>
</dbReference>
<keyword evidence="2" id="KW-0862">Zinc</keyword>
<dbReference type="EMBL" id="KZ678130">
    <property type="protein sequence ID" value="PSN72080.1"/>
    <property type="molecule type" value="Genomic_DNA"/>
</dbReference>
<keyword evidence="1" id="KW-0479">Metal-binding</keyword>
<evidence type="ECO:0000256" key="2">
    <source>
        <dbReference type="ARBA" id="ARBA00022833"/>
    </source>
</evidence>
<evidence type="ECO:0000313" key="6">
    <source>
        <dbReference type="Proteomes" id="UP000240883"/>
    </source>
</evidence>
<dbReference type="InterPro" id="IPR036291">
    <property type="entry name" value="NAD(P)-bd_dom_sf"/>
</dbReference>
<dbReference type="SUPFAM" id="SSF50129">
    <property type="entry name" value="GroES-like"/>
    <property type="match status" value="1"/>
</dbReference>
<evidence type="ECO:0000313" key="5">
    <source>
        <dbReference type="EMBL" id="PSN72080.1"/>
    </source>
</evidence>
<dbReference type="GO" id="GO:0016616">
    <property type="term" value="F:oxidoreductase activity, acting on the CH-OH group of donors, NAD or NADP as acceptor"/>
    <property type="evidence" value="ECO:0007669"/>
    <property type="project" value="InterPro"/>
</dbReference>
<keyword evidence="3" id="KW-0560">Oxidoreductase</keyword>
<dbReference type="InterPro" id="IPR013154">
    <property type="entry name" value="ADH-like_N"/>
</dbReference>
<keyword evidence="6" id="KW-1185">Reference proteome</keyword>
<dbReference type="STRING" id="1448308.A0A2T2P313"/>
<dbReference type="AlphaFoldDB" id="A0A2T2P313"/>